<dbReference type="EMBL" id="WNHB01000013">
    <property type="protein sequence ID" value="MTT32148.1"/>
    <property type="molecule type" value="Genomic_DNA"/>
</dbReference>
<evidence type="ECO:0000259" key="1">
    <source>
        <dbReference type="Pfam" id="PF00561"/>
    </source>
</evidence>
<dbReference type="Gene3D" id="3.40.50.1820">
    <property type="entry name" value="alpha/beta hydrolase"/>
    <property type="match status" value="1"/>
</dbReference>
<dbReference type="PANTHER" id="PTHR43798">
    <property type="entry name" value="MONOACYLGLYCEROL LIPASE"/>
    <property type="match status" value="1"/>
</dbReference>
<comment type="caution">
    <text evidence="2">The sequence shown here is derived from an EMBL/GenBank/DDBJ whole genome shotgun (WGS) entry which is preliminary data.</text>
</comment>
<dbReference type="OrthoDB" id="9805423at2"/>
<dbReference type="InterPro" id="IPR050266">
    <property type="entry name" value="AB_hydrolase_sf"/>
</dbReference>
<evidence type="ECO:0000313" key="3">
    <source>
        <dbReference type="Proteomes" id="UP000440978"/>
    </source>
</evidence>
<keyword evidence="2" id="KW-0378">Hydrolase</keyword>
<dbReference type="Pfam" id="PF00561">
    <property type="entry name" value="Abhydrolase_1"/>
    <property type="match status" value="1"/>
</dbReference>
<sequence>MSYIQMNDYRLYYEYFERHSRLPTVVLIQSFGLDSTSWKRLLPYFITKYNVLVYDFYGHGKTGYSSRPLNLKQLQLEFRSLLSHLSLADVHLIGCSFGGNLALNFATTFQDDVQSITLLSTPFRFPSGLLHGEHMEQTGVTGAYDYCYELAKQMIYPIDEEKLNIVLQAMLKIPLNILIQSTTLLIKEETRLTDMTSVTQPVLILHGEYDPIFPAKMAILYASYFKKARALMIANSSSEVALDRPDVVASFIDQFLDDITTKVPARKIKTIKTAVISLGSLRMEVMKDYRVTWNNQLVEGHWLRRHARDFLLFLIMNKGSVTRDKCVDEFFSNLDYQKAKNHLRVTLNHLKNIFRQHPDPALHDALIITRDQITLKAHIECDLLNYQQALDHLFDPKFGVMRRYYPYMYFIHFDVNRKFGQDIRGEWATRIHDHIEDQLHDMFLLLVDELKQRNLTVELTQLLQQYKLAEPYPGYCEEELKHIGR</sequence>
<dbReference type="InterPro" id="IPR000073">
    <property type="entry name" value="AB_hydrolase_1"/>
</dbReference>
<reference evidence="2 3" key="1">
    <citation type="submission" date="2019-11" db="EMBL/GenBank/DDBJ databases">
        <title>Terrilactibacillus tamarindus sp. nov. BCM23-1 isolated from bark of Tamarindus indica.</title>
        <authorList>
            <person name="Kingkaew E."/>
            <person name="Tanasupawat S."/>
        </authorList>
    </citation>
    <scope>NUCLEOTIDE SEQUENCE [LARGE SCALE GENOMIC DNA]</scope>
    <source>
        <strain evidence="2 3">BCM23-1</strain>
    </source>
</reference>
<dbReference type="RefSeq" id="WP_155218865.1">
    <property type="nucleotide sequence ID" value="NZ_WNHB01000013.1"/>
</dbReference>
<accession>A0A6N8CR68</accession>
<gene>
    <name evidence="2" type="ORF">GMB86_09020</name>
</gene>
<name>A0A6N8CR68_9BACI</name>
<dbReference type="InterPro" id="IPR029058">
    <property type="entry name" value="AB_hydrolase_fold"/>
</dbReference>
<proteinExistence type="predicted"/>
<dbReference type="PRINTS" id="PR00111">
    <property type="entry name" value="ABHYDROLASE"/>
</dbReference>
<keyword evidence="3" id="KW-1185">Reference proteome</keyword>
<evidence type="ECO:0000313" key="2">
    <source>
        <dbReference type="EMBL" id="MTT32148.1"/>
    </source>
</evidence>
<dbReference type="AlphaFoldDB" id="A0A6N8CR68"/>
<dbReference type="Proteomes" id="UP000440978">
    <property type="component" value="Unassembled WGS sequence"/>
</dbReference>
<protein>
    <submittedName>
        <fullName evidence="2">Alpha/beta fold hydrolase</fullName>
    </submittedName>
</protein>
<feature type="domain" description="AB hydrolase-1" evidence="1">
    <location>
        <begin position="23"/>
        <end position="122"/>
    </location>
</feature>
<dbReference type="GO" id="GO:0016787">
    <property type="term" value="F:hydrolase activity"/>
    <property type="evidence" value="ECO:0007669"/>
    <property type="project" value="UniProtKB-KW"/>
</dbReference>
<organism evidence="2 3">
    <name type="scientific">Terrilactibacillus tamarindi</name>
    <dbReference type="NCBI Taxonomy" id="2599694"/>
    <lineage>
        <taxon>Bacteria</taxon>
        <taxon>Bacillati</taxon>
        <taxon>Bacillota</taxon>
        <taxon>Bacilli</taxon>
        <taxon>Bacillales</taxon>
        <taxon>Bacillaceae</taxon>
        <taxon>Terrilactibacillus</taxon>
    </lineage>
</organism>
<dbReference type="SUPFAM" id="SSF53474">
    <property type="entry name" value="alpha/beta-Hydrolases"/>
    <property type="match status" value="1"/>
</dbReference>